<feature type="domain" description="G" evidence="2">
    <location>
        <begin position="59"/>
        <end position="182"/>
    </location>
</feature>
<dbReference type="Pfam" id="PF01926">
    <property type="entry name" value="MMR_HSR1"/>
    <property type="match status" value="1"/>
</dbReference>
<sequence length="564" mass="59514">MSRRGKDTATTPLIERLEALQTATELGTGRVPAADIERAGIVLDQASTRRSLSAEHTVVGFFGATGSGKSSLFNAVTGRELARTAATRPTTSVPLAGVWHAAGSDDLLDWLQVPERHQLDEPLGTSKSGLMRRRGGVASGLILVDLPDFDSTTATHRETAERLAGQIDVLVWVLDPQKYADAAVHHEFIRPLAAYAGITLVVLNQIDLLDSSDRAAVIESLHGILEADGLRRPRVHAVSAKTGEGIDGLREAIADVVVARSAATDRLLQDVAAAADGLIGESPSTTDPKAGWRGDPAMAIGRGLSEPGSAEQRRLADHLAEAAGVDTVVAAARTSYRLQARARTGWPVTRWLSRLRPDPLRRLNLRSRDVNPAVNRTSFPSPGAAQRAQADSAVRAFADGASQGAPEAWRGSIRRAARASSEELPDALDQAIASTDISAGRGSWWWPVVSVVQWSALAVALAGAGWLAVLAVMGYLQFDAPPAPRVEGLPVPTLMLAGGVLLGIVLGFATGLLARAAASGRARAAGKRLKASIAHVAQNAIVEPVSEEVRRFNSFSSAVRRARG</sequence>
<dbReference type="InterPro" id="IPR006073">
    <property type="entry name" value="GTP-bd"/>
</dbReference>
<evidence type="ECO:0000313" key="3">
    <source>
        <dbReference type="EMBL" id="SJM65431.1"/>
    </source>
</evidence>
<dbReference type="GO" id="GO:0000028">
    <property type="term" value="P:ribosomal small subunit assembly"/>
    <property type="evidence" value="ECO:0007669"/>
    <property type="project" value="TreeGrafter"/>
</dbReference>
<dbReference type="RefSeq" id="WP_086998651.1">
    <property type="nucleotide sequence ID" value="NZ_FUHW01000032.1"/>
</dbReference>
<keyword evidence="1" id="KW-1133">Transmembrane helix</keyword>
<dbReference type="GO" id="GO:0019843">
    <property type="term" value="F:rRNA binding"/>
    <property type="evidence" value="ECO:0007669"/>
    <property type="project" value="TreeGrafter"/>
</dbReference>
<dbReference type="AlphaFoldDB" id="A0A1R4GB56"/>
<organism evidence="3 4">
    <name type="scientific">Arthrobacter rhombi</name>
    <dbReference type="NCBI Taxonomy" id="71253"/>
    <lineage>
        <taxon>Bacteria</taxon>
        <taxon>Bacillati</taxon>
        <taxon>Actinomycetota</taxon>
        <taxon>Actinomycetes</taxon>
        <taxon>Micrococcales</taxon>
        <taxon>Micrococcaceae</taxon>
        <taxon>Arthrobacter</taxon>
    </lineage>
</organism>
<dbReference type="Gene3D" id="3.40.50.300">
    <property type="entry name" value="P-loop containing nucleotide triphosphate hydrolases"/>
    <property type="match status" value="1"/>
</dbReference>
<dbReference type="InterPro" id="IPR005662">
    <property type="entry name" value="GTPase_Era-like"/>
</dbReference>
<feature type="transmembrane region" description="Helical" evidence="1">
    <location>
        <begin position="496"/>
        <end position="518"/>
    </location>
</feature>
<evidence type="ECO:0000259" key="2">
    <source>
        <dbReference type="Pfam" id="PF01926"/>
    </source>
</evidence>
<evidence type="ECO:0000256" key="1">
    <source>
        <dbReference type="SAM" id="Phobius"/>
    </source>
</evidence>
<name>A0A1R4GB56_9MICC</name>
<keyword evidence="4" id="KW-1185">Reference proteome</keyword>
<dbReference type="GO" id="GO:0005525">
    <property type="term" value="F:GTP binding"/>
    <property type="evidence" value="ECO:0007669"/>
    <property type="project" value="InterPro"/>
</dbReference>
<feature type="transmembrane region" description="Helical" evidence="1">
    <location>
        <begin position="451"/>
        <end position="476"/>
    </location>
</feature>
<evidence type="ECO:0000313" key="4">
    <source>
        <dbReference type="Proteomes" id="UP000195913"/>
    </source>
</evidence>
<dbReference type="GO" id="GO:0005829">
    <property type="term" value="C:cytosol"/>
    <property type="evidence" value="ECO:0007669"/>
    <property type="project" value="TreeGrafter"/>
</dbReference>
<protein>
    <submittedName>
        <fullName evidence="3">Putative ABC iron siderophore transporter, fused permease and ATPase domains</fullName>
    </submittedName>
</protein>
<dbReference type="PANTHER" id="PTHR42698">
    <property type="entry name" value="GTPASE ERA"/>
    <property type="match status" value="1"/>
</dbReference>
<keyword evidence="1" id="KW-0812">Transmembrane</keyword>
<dbReference type="InterPro" id="IPR027417">
    <property type="entry name" value="P-loop_NTPase"/>
</dbReference>
<dbReference type="SUPFAM" id="SSF52540">
    <property type="entry name" value="P-loop containing nucleoside triphosphate hydrolases"/>
    <property type="match status" value="1"/>
</dbReference>
<dbReference type="PANTHER" id="PTHR42698:SF1">
    <property type="entry name" value="GTPASE ERA, MITOCHONDRIAL"/>
    <property type="match status" value="1"/>
</dbReference>
<gene>
    <name evidence="3" type="ORF">FM101_09265</name>
</gene>
<dbReference type="Proteomes" id="UP000195913">
    <property type="component" value="Unassembled WGS sequence"/>
</dbReference>
<dbReference type="GO" id="GO:0043024">
    <property type="term" value="F:ribosomal small subunit binding"/>
    <property type="evidence" value="ECO:0007669"/>
    <property type="project" value="TreeGrafter"/>
</dbReference>
<dbReference type="EMBL" id="FUHW01000032">
    <property type="protein sequence ID" value="SJM65431.1"/>
    <property type="molecule type" value="Genomic_DNA"/>
</dbReference>
<proteinExistence type="predicted"/>
<keyword evidence="1" id="KW-0472">Membrane</keyword>
<reference evidence="3 4" key="1">
    <citation type="submission" date="2017-02" db="EMBL/GenBank/DDBJ databases">
        <authorList>
            <person name="Peterson S.W."/>
        </authorList>
    </citation>
    <scope>NUCLEOTIDE SEQUENCE [LARGE SCALE GENOMIC DNA]</scope>
    <source>
        <strain evidence="3 4">B Ar 00.02</strain>
    </source>
</reference>
<accession>A0A1R4GB56</accession>